<dbReference type="InterPro" id="IPR051265">
    <property type="entry name" value="HIBADH-related_NP60_sf"/>
</dbReference>
<gene>
    <name evidence="6" type="ORF">KIH74_02065</name>
</gene>
<dbReference type="InterPro" id="IPR029154">
    <property type="entry name" value="HIBADH-like_NADP-bd"/>
</dbReference>
<dbReference type="Gene3D" id="1.10.1040.10">
    <property type="entry name" value="N-(1-d-carboxylethyl)-l-norvaline Dehydrogenase, domain 2"/>
    <property type="match status" value="1"/>
</dbReference>
<comment type="similarity">
    <text evidence="1">Belongs to the HIBADH-related family.</text>
</comment>
<dbReference type="InterPro" id="IPR008927">
    <property type="entry name" value="6-PGluconate_DH-like_C_sf"/>
</dbReference>
<feature type="domain" description="6-phosphogluconate dehydrogenase NADP-binding" evidence="4">
    <location>
        <begin position="11"/>
        <end position="166"/>
    </location>
</feature>
<organism evidence="6 7">
    <name type="scientific">Kineosporia corallincola</name>
    <dbReference type="NCBI Taxonomy" id="2835133"/>
    <lineage>
        <taxon>Bacteria</taxon>
        <taxon>Bacillati</taxon>
        <taxon>Actinomycetota</taxon>
        <taxon>Actinomycetes</taxon>
        <taxon>Kineosporiales</taxon>
        <taxon>Kineosporiaceae</taxon>
        <taxon>Kineosporia</taxon>
    </lineage>
</organism>
<name>A0ABS5T9E5_9ACTN</name>
<dbReference type="InterPro" id="IPR013328">
    <property type="entry name" value="6PGD_dom2"/>
</dbReference>
<sequence length="289" mass="29148">MTEAFENSPVVALLGTGTMGLGMGRNIAAAGLTLRAWNRTQAKADPLTQDGATVLASAAEAVSGADIVVTMLFDADSVAAAIDQAAPSLTPGTIWIQTSTVGVEGDARLAALAGQHGLVYVDAPVLGTKGPAEAGTLTVLASGPESAKPRVAPVLDAIGSRTLWVGEAGAGTRLKLVANGWVLTVVDGLAQSLRTAEAFGLDPALFLDAVKGGAVDAPYLGIKGNAMLNGSYDPAFTLSGAVKDATLIEEGARAAGADPAFVAIAREHLLRAEQAGHGDKDMSAVYLGY</sequence>
<evidence type="ECO:0000256" key="2">
    <source>
        <dbReference type="ARBA" id="ARBA00023002"/>
    </source>
</evidence>
<dbReference type="SUPFAM" id="SSF51735">
    <property type="entry name" value="NAD(P)-binding Rossmann-fold domains"/>
    <property type="match status" value="1"/>
</dbReference>
<dbReference type="EMBL" id="JAHBAY010000001">
    <property type="protein sequence ID" value="MBT0767691.1"/>
    <property type="molecule type" value="Genomic_DNA"/>
</dbReference>
<feature type="domain" description="3-hydroxyisobutyrate dehydrogenase-like NAD-binding" evidence="5">
    <location>
        <begin position="169"/>
        <end position="286"/>
    </location>
</feature>
<evidence type="ECO:0000259" key="4">
    <source>
        <dbReference type="Pfam" id="PF03446"/>
    </source>
</evidence>
<evidence type="ECO:0000259" key="5">
    <source>
        <dbReference type="Pfam" id="PF14833"/>
    </source>
</evidence>
<dbReference type="Gene3D" id="3.40.50.720">
    <property type="entry name" value="NAD(P)-binding Rossmann-like Domain"/>
    <property type="match status" value="1"/>
</dbReference>
<evidence type="ECO:0000256" key="3">
    <source>
        <dbReference type="ARBA" id="ARBA00023027"/>
    </source>
</evidence>
<dbReference type="Proteomes" id="UP001197247">
    <property type="component" value="Unassembled WGS sequence"/>
</dbReference>
<comment type="caution">
    <text evidence="6">The sequence shown here is derived from an EMBL/GenBank/DDBJ whole genome shotgun (WGS) entry which is preliminary data.</text>
</comment>
<keyword evidence="7" id="KW-1185">Reference proteome</keyword>
<evidence type="ECO:0000313" key="7">
    <source>
        <dbReference type="Proteomes" id="UP001197247"/>
    </source>
</evidence>
<evidence type="ECO:0000256" key="1">
    <source>
        <dbReference type="ARBA" id="ARBA00009080"/>
    </source>
</evidence>
<dbReference type="RefSeq" id="WP_214153828.1">
    <property type="nucleotide sequence ID" value="NZ_JAHBAY010000001.1"/>
</dbReference>
<dbReference type="InterPro" id="IPR015815">
    <property type="entry name" value="HIBADH-related"/>
</dbReference>
<keyword evidence="2" id="KW-0560">Oxidoreductase</keyword>
<keyword evidence="3" id="KW-0520">NAD</keyword>
<dbReference type="PANTHER" id="PTHR43580">
    <property type="entry name" value="OXIDOREDUCTASE GLYR1-RELATED"/>
    <property type="match status" value="1"/>
</dbReference>
<reference evidence="6 7" key="1">
    <citation type="submission" date="2021-05" db="EMBL/GenBank/DDBJ databases">
        <title>Kineosporia and Streptomyces sp. nov. two new marine actinobacteria isolated from Coral.</title>
        <authorList>
            <person name="Buangrab K."/>
            <person name="Sutthacheep M."/>
            <person name="Yeemin T."/>
            <person name="Harunari E."/>
            <person name="Igarashi Y."/>
            <person name="Kanchanasin P."/>
            <person name="Tanasupawat S."/>
            <person name="Phongsopitanun W."/>
        </authorList>
    </citation>
    <scope>NUCLEOTIDE SEQUENCE [LARGE SCALE GENOMIC DNA]</scope>
    <source>
        <strain evidence="6 7">J2-2</strain>
    </source>
</reference>
<dbReference type="PANTHER" id="PTHR43580:SF2">
    <property type="entry name" value="CYTOKINE-LIKE NUCLEAR FACTOR N-PAC"/>
    <property type="match status" value="1"/>
</dbReference>
<dbReference type="InterPro" id="IPR006115">
    <property type="entry name" value="6PGDH_NADP-bd"/>
</dbReference>
<dbReference type="InterPro" id="IPR036291">
    <property type="entry name" value="NAD(P)-bd_dom_sf"/>
</dbReference>
<dbReference type="Pfam" id="PF14833">
    <property type="entry name" value="NAD_binding_11"/>
    <property type="match status" value="1"/>
</dbReference>
<protein>
    <submittedName>
        <fullName evidence="6">NAD(P)-dependent oxidoreductase</fullName>
    </submittedName>
</protein>
<accession>A0ABS5T9E5</accession>
<evidence type="ECO:0000313" key="6">
    <source>
        <dbReference type="EMBL" id="MBT0767691.1"/>
    </source>
</evidence>
<dbReference type="SUPFAM" id="SSF48179">
    <property type="entry name" value="6-phosphogluconate dehydrogenase C-terminal domain-like"/>
    <property type="match status" value="1"/>
</dbReference>
<dbReference type="PIRSF" id="PIRSF000103">
    <property type="entry name" value="HIBADH"/>
    <property type="match status" value="1"/>
</dbReference>
<dbReference type="Pfam" id="PF03446">
    <property type="entry name" value="NAD_binding_2"/>
    <property type="match status" value="1"/>
</dbReference>
<proteinExistence type="inferred from homology"/>